<dbReference type="Proteomes" id="UP000018143">
    <property type="component" value="Unassembled WGS sequence"/>
</dbReference>
<organism evidence="1 2">
    <name type="scientific">Helicobacter fennelliae MRY12-0050</name>
    <dbReference type="NCBI Taxonomy" id="1325130"/>
    <lineage>
        <taxon>Bacteria</taxon>
        <taxon>Pseudomonadati</taxon>
        <taxon>Campylobacterota</taxon>
        <taxon>Epsilonproteobacteria</taxon>
        <taxon>Campylobacterales</taxon>
        <taxon>Helicobacteraceae</taxon>
        <taxon>Helicobacter</taxon>
    </lineage>
</organism>
<sequence>MPLAIVMSMRRVGEYALVKPGREMLFVPLGADEKYKVKSFLDSVLYRAGDAFQHKLRAYWQV</sequence>
<dbReference type="EMBL" id="BASD01000009">
    <property type="protein sequence ID" value="GAD18714.1"/>
    <property type="molecule type" value="Genomic_DNA"/>
</dbReference>
<dbReference type="STRING" id="1325130.HFN_2126"/>
<gene>
    <name evidence="1" type="ORF">HFN_2126</name>
</gene>
<dbReference type="PANTHER" id="PTHR43596">
    <property type="entry name" value="ADP,ATP CARRIER PROTEIN"/>
    <property type="match status" value="1"/>
</dbReference>
<reference evidence="1 2" key="1">
    <citation type="journal article" date="2013" name="Genome Announc.">
        <title>Draft Genome Sequence of Helicobacter fennelliae Strain MRY12-0050, Isolated from a Bacteremia Patient.</title>
        <authorList>
            <person name="Rimbara E."/>
            <person name="Matsui M."/>
            <person name="Mori S."/>
            <person name="Suzuki S."/>
            <person name="Suzuki M."/>
            <person name="Kim H."/>
            <person name="Sekizuka T."/>
            <person name="Kuroda M."/>
            <person name="Shibayama K."/>
        </authorList>
    </citation>
    <scope>NUCLEOTIDE SEQUENCE [LARGE SCALE GENOMIC DNA]</scope>
    <source>
        <strain evidence="1 2">MRY12-0050</strain>
    </source>
</reference>
<dbReference type="AlphaFoldDB" id="T1CPN1"/>
<evidence type="ECO:0000313" key="2">
    <source>
        <dbReference type="Proteomes" id="UP000018143"/>
    </source>
</evidence>
<dbReference type="eggNOG" id="COG3202">
    <property type="taxonomic scope" value="Bacteria"/>
</dbReference>
<proteinExistence type="predicted"/>
<name>T1CPN1_9HELI</name>
<evidence type="ECO:0000313" key="1">
    <source>
        <dbReference type="EMBL" id="GAD18714.1"/>
    </source>
</evidence>
<accession>T1CPN1</accession>
<keyword evidence="2" id="KW-1185">Reference proteome</keyword>
<comment type="caution">
    <text evidence="1">The sequence shown here is derived from an EMBL/GenBank/DDBJ whole genome shotgun (WGS) entry which is preliminary data.</text>
</comment>
<dbReference type="PANTHER" id="PTHR43596:SF1">
    <property type="entry name" value="ADP,ATP CARRIER PROTEIN"/>
    <property type="match status" value="1"/>
</dbReference>
<protein>
    <submittedName>
        <fullName evidence="1">Putative inner membrane protein</fullName>
    </submittedName>
</protein>